<accession>A0A8K0KKS3</accession>
<dbReference type="OrthoDB" id="427960at2759"/>
<keyword evidence="1" id="KW-0479">Metal-binding</keyword>
<dbReference type="GO" id="GO:0003723">
    <property type="term" value="F:RNA binding"/>
    <property type="evidence" value="ECO:0007669"/>
    <property type="project" value="InterPro"/>
</dbReference>
<name>A0A8K0KKS3_LADFU</name>
<dbReference type="Gene3D" id="4.10.60.10">
    <property type="entry name" value="Zinc finger, CCHC-type"/>
    <property type="match status" value="1"/>
</dbReference>
<comment type="caution">
    <text evidence="3">The sequence shown here is derived from an EMBL/GenBank/DDBJ whole genome shotgun (WGS) entry which is preliminary data.</text>
</comment>
<dbReference type="InterPro" id="IPR001878">
    <property type="entry name" value="Znf_CCHC"/>
</dbReference>
<dbReference type="InterPro" id="IPR036875">
    <property type="entry name" value="Znf_CCHC_sf"/>
</dbReference>
<evidence type="ECO:0000313" key="3">
    <source>
        <dbReference type="EMBL" id="KAG8235440.1"/>
    </source>
</evidence>
<dbReference type="InterPro" id="IPR042509">
    <property type="entry name" value="ZCCHC3"/>
</dbReference>
<gene>
    <name evidence="3" type="ORF">J437_LFUL015788</name>
</gene>
<proteinExistence type="predicted"/>
<reference evidence="3" key="2">
    <citation type="submission" date="2017-10" db="EMBL/GenBank/DDBJ databases">
        <title>Ladona fulva Genome sequencing and assembly.</title>
        <authorList>
            <person name="Murali S."/>
            <person name="Richards S."/>
            <person name="Bandaranaike D."/>
            <person name="Bellair M."/>
            <person name="Blankenburg K."/>
            <person name="Chao H."/>
            <person name="Dinh H."/>
            <person name="Doddapaneni H."/>
            <person name="Dugan-Rocha S."/>
            <person name="Elkadiri S."/>
            <person name="Gnanaolivu R."/>
            <person name="Hernandez B."/>
            <person name="Skinner E."/>
            <person name="Javaid M."/>
            <person name="Lee S."/>
            <person name="Li M."/>
            <person name="Ming W."/>
            <person name="Munidasa M."/>
            <person name="Muniz J."/>
            <person name="Nguyen L."/>
            <person name="Hughes D."/>
            <person name="Osuji N."/>
            <person name="Pu L.-L."/>
            <person name="Puazo M."/>
            <person name="Qu C."/>
            <person name="Quiroz J."/>
            <person name="Raj R."/>
            <person name="Weissenberger G."/>
            <person name="Xin Y."/>
            <person name="Zou X."/>
            <person name="Han Y."/>
            <person name="Worley K."/>
            <person name="Muzny D."/>
            <person name="Gibbs R."/>
        </authorList>
    </citation>
    <scope>NUCLEOTIDE SEQUENCE</scope>
    <source>
        <strain evidence="3">Sampled in the wild</strain>
    </source>
</reference>
<dbReference type="GO" id="GO:0002218">
    <property type="term" value="P:activation of innate immune response"/>
    <property type="evidence" value="ECO:0007669"/>
    <property type="project" value="InterPro"/>
</dbReference>
<protein>
    <recommendedName>
        <fullName evidence="2">CCHC-type domain-containing protein</fullName>
    </recommendedName>
</protein>
<dbReference type="SMART" id="SM00343">
    <property type="entry name" value="ZnF_C2HC"/>
    <property type="match status" value="3"/>
</dbReference>
<feature type="domain" description="CCHC-type" evidence="2">
    <location>
        <begin position="57"/>
        <end position="72"/>
    </location>
</feature>
<organism evidence="3 4">
    <name type="scientific">Ladona fulva</name>
    <name type="common">Scarce chaser dragonfly</name>
    <name type="synonym">Libellula fulva</name>
    <dbReference type="NCBI Taxonomy" id="123851"/>
    <lineage>
        <taxon>Eukaryota</taxon>
        <taxon>Metazoa</taxon>
        <taxon>Ecdysozoa</taxon>
        <taxon>Arthropoda</taxon>
        <taxon>Hexapoda</taxon>
        <taxon>Insecta</taxon>
        <taxon>Pterygota</taxon>
        <taxon>Palaeoptera</taxon>
        <taxon>Odonata</taxon>
        <taxon>Epiprocta</taxon>
        <taxon>Anisoptera</taxon>
        <taxon>Libelluloidea</taxon>
        <taxon>Libellulidae</taxon>
        <taxon>Ladona</taxon>
    </lineage>
</organism>
<keyword evidence="1" id="KW-0862">Zinc</keyword>
<dbReference type="GO" id="GO:0003690">
    <property type="term" value="F:double-stranded DNA binding"/>
    <property type="evidence" value="ECO:0007669"/>
    <property type="project" value="InterPro"/>
</dbReference>
<evidence type="ECO:0000313" key="4">
    <source>
        <dbReference type="Proteomes" id="UP000792457"/>
    </source>
</evidence>
<dbReference type="PROSITE" id="PS50158">
    <property type="entry name" value="ZF_CCHC"/>
    <property type="match status" value="1"/>
</dbReference>
<keyword evidence="4" id="KW-1185">Reference proteome</keyword>
<keyword evidence="1" id="KW-0863">Zinc-finger</keyword>
<dbReference type="GO" id="GO:0008270">
    <property type="term" value="F:zinc ion binding"/>
    <property type="evidence" value="ECO:0007669"/>
    <property type="project" value="UniProtKB-KW"/>
</dbReference>
<dbReference type="EMBL" id="KZ308910">
    <property type="protein sequence ID" value="KAG8235440.1"/>
    <property type="molecule type" value="Genomic_DNA"/>
</dbReference>
<sequence length="189" mass="20353">MVSSHQPSIAKLLDEGFYYWGRQCRVEPSRPPPPMPSICGRCQSFGHPTQACTAALRCSRCGEEGHRAIDCKAIQQRCANCGSTTHSTVDRSCPKHPAAPSSLATTVPLQAVPPPTQKVIPNTPEDKPVTTNQLLSILSIVLANTHPHERSTVALILSKAAEAVLGIKVTPSYSNYTITPIITYASLLK</sequence>
<dbReference type="Proteomes" id="UP000792457">
    <property type="component" value="Unassembled WGS sequence"/>
</dbReference>
<dbReference type="SUPFAM" id="SSF57756">
    <property type="entry name" value="Retrovirus zinc finger-like domains"/>
    <property type="match status" value="1"/>
</dbReference>
<dbReference type="PANTHER" id="PTHR22639:SF3">
    <property type="entry name" value="ZINC FINGER CCHC DOMAIN-CONTAINING PROTEIN 3"/>
    <property type="match status" value="1"/>
</dbReference>
<evidence type="ECO:0000256" key="1">
    <source>
        <dbReference type="PROSITE-ProRule" id="PRU00047"/>
    </source>
</evidence>
<dbReference type="Pfam" id="PF00098">
    <property type="entry name" value="zf-CCHC"/>
    <property type="match status" value="1"/>
</dbReference>
<dbReference type="AlphaFoldDB" id="A0A8K0KKS3"/>
<dbReference type="PANTHER" id="PTHR22639">
    <property type="entry name" value="GAG-RELATED PROTEIN"/>
    <property type="match status" value="1"/>
</dbReference>
<reference evidence="3" key="1">
    <citation type="submission" date="2013-04" db="EMBL/GenBank/DDBJ databases">
        <authorList>
            <person name="Qu J."/>
            <person name="Murali S.C."/>
            <person name="Bandaranaike D."/>
            <person name="Bellair M."/>
            <person name="Blankenburg K."/>
            <person name="Chao H."/>
            <person name="Dinh H."/>
            <person name="Doddapaneni H."/>
            <person name="Downs B."/>
            <person name="Dugan-Rocha S."/>
            <person name="Elkadiri S."/>
            <person name="Gnanaolivu R.D."/>
            <person name="Hernandez B."/>
            <person name="Javaid M."/>
            <person name="Jayaseelan J.C."/>
            <person name="Lee S."/>
            <person name="Li M."/>
            <person name="Ming W."/>
            <person name="Munidasa M."/>
            <person name="Muniz J."/>
            <person name="Nguyen L."/>
            <person name="Ongeri F."/>
            <person name="Osuji N."/>
            <person name="Pu L.-L."/>
            <person name="Puazo M."/>
            <person name="Qu C."/>
            <person name="Quiroz J."/>
            <person name="Raj R."/>
            <person name="Weissenberger G."/>
            <person name="Xin Y."/>
            <person name="Zou X."/>
            <person name="Han Y."/>
            <person name="Richards S."/>
            <person name="Worley K."/>
            <person name="Muzny D."/>
            <person name="Gibbs R."/>
        </authorList>
    </citation>
    <scope>NUCLEOTIDE SEQUENCE</scope>
    <source>
        <strain evidence="3">Sampled in the wild</strain>
    </source>
</reference>
<evidence type="ECO:0000259" key="2">
    <source>
        <dbReference type="PROSITE" id="PS50158"/>
    </source>
</evidence>